<dbReference type="GO" id="GO:0017168">
    <property type="term" value="F:5-oxoprolinase (ATP-hydrolyzing) activity"/>
    <property type="evidence" value="ECO:0007669"/>
    <property type="project" value="TreeGrafter"/>
</dbReference>
<gene>
    <name evidence="2" type="primary">ORF29</name>
</gene>
<proteinExistence type="predicted"/>
<protein>
    <submittedName>
        <fullName evidence="2">Putative 5-oxoprolinase</fullName>
    </submittedName>
</protein>
<evidence type="ECO:0000259" key="1">
    <source>
        <dbReference type="Pfam" id="PF02538"/>
    </source>
</evidence>
<dbReference type="PANTHER" id="PTHR11365">
    <property type="entry name" value="5-OXOPROLINASE RELATED"/>
    <property type="match status" value="1"/>
</dbReference>
<dbReference type="InterPro" id="IPR003692">
    <property type="entry name" value="Hydantoinase_B"/>
</dbReference>
<name>C4B7T7_9BACT</name>
<reference evidence="2" key="1">
    <citation type="journal article" date="2009" name="FEMS Microbiol. Lett.">
        <title>Identification of the Electron Transfer Flavoprotein as an Upregulated Enzyme in the Benzoate Utilization of Desulfotignum balticum.</title>
        <authorList>
            <person name="Habe H."/>
            <person name="Kobuna A."/>
            <person name="Hosoda A."/>
            <person name="Kosaka T."/>
            <person name="Endoh T."/>
            <person name="Tamura H."/>
            <person name="Yamane H."/>
            <person name="Nojiri H."/>
            <person name="Omori T."/>
            <person name="Watanabe K."/>
        </authorList>
    </citation>
    <scope>NUCLEOTIDE SEQUENCE</scope>
    <source>
        <strain evidence="2">DSM 7044</strain>
    </source>
</reference>
<accession>C4B7T7</accession>
<dbReference type="AlphaFoldDB" id="C4B7T7"/>
<sequence>MEKIDPITIATTWHAIQRICKEMRETIERTATNVLAVTLHDLAYGIWDAKGNAIAIPEGFPCRLISSSFPIKAVKKQFGDNIHPGDVFMTNDPFNAGAVHLPDWVFICPIFYDDELVLFTCMGTHVPDNGGSFPGAYYIAHDSIAEGLHIPPIKLVEKGEMREDLLGLILANNRLPDMMRREIKSLIGSTTFAQKRTVELLDKYGKDTVFTCIDEMIRRTEKAVREEISKWPDGIYVAESNTDDDGIEMGKPVTVKCKLIIQGDEATFDFSESDDQCKGFVNMGYSVLQSMAVATVFLFLDPELAAYHNEGSLKPLHIVSRKGSVCDCTDGSLVAAAPSLVGGRVVECVLSVLSQALPDHAIASYAGPNELMFIGHDPRTNELYVDVSFCPDAGAGAVYGYDGYQCFACGGTLGVVSKADAEEEMVRFPWRVTKYEFMTDSHGAGKWRSAPGVRWEAVNEGSDCISNLGPCDGWATQGPGQQGGQPSRVNEAYVIRGDERVKIRHPHVIQQLKSGDVYVTKTGGGAGIGLPEERDPEAVRMDVKNELVSVRMAREVYKVVIDPETFEIYETATQKLRGAV</sequence>
<dbReference type="GO" id="GO:0005829">
    <property type="term" value="C:cytosol"/>
    <property type="evidence" value="ECO:0007669"/>
    <property type="project" value="TreeGrafter"/>
</dbReference>
<dbReference type="EMBL" id="AB471639">
    <property type="protein sequence ID" value="BAH60919.1"/>
    <property type="molecule type" value="Genomic_DNA"/>
</dbReference>
<feature type="domain" description="Hydantoinase B/oxoprolinase" evidence="1">
    <location>
        <begin position="5"/>
        <end position="531"/>
    </location>
</feature>
<dbReference type="InterPro" id="IPR045079">
    <property type="entry name" value="Oxoprolinase-like"/>
</dbReference>
<dbReference type="GO" id="GO:0006749">
    <property type="term" value="P:glutathione metabolic process"/>
    <property type="evidence" value="ECO:0007669"/>
    <property type="project" value="TreeGrafter"/>
</dbReference>
<evidence type="ECO:0000313" key="2">
    <source>
        <dbReference type="EMBL" id="BAH60919.1"/>
    </source>
</evidence>
<dbReference type="Pfam" id="PF02538">
    <property type="entry name" value="Hydantoinase_B"/>
    <property type="match status" value="1"/>
</dbReference>
<dbReference type="PANTHER" id="PTHR11365:SF23">
    <property type="entry name" value="HYPOTHETICAL 5-OXOPROLINASE (EUROFUNG)-RELATED"/>
    <property type="match status" value="1"/>
</dbReference>
<organism evidence="2">
    <name type="scientific">Desulfotignum balticum</name>
    <dbReference type="NCBI Taxonomy" id="115781"/>
    <lineage>
        <taxon>Bacteria</taxon>
        <taxon>Pseudomonadati</taxon>
        <taxon>Thermodesulfobacteriota</taxon>
        <taxon>Desulfobacteria</taxon>
        <taxon>Desulfobacterales</taxon>
        <taxon>Desulfobacteraceae</taxon>
        <taxon>Desulfotignum</taxon>
    </lineage>
</organism>